<comment type="similarity">
    <text evidence="3">Belongs to the fibulin family.</text>
</comment>
<dbReference type="InterPro" id="IPR001846">
    <property type="entry name" value="VWF_type-D"/>
</dbReference>
<keyword evidence="5 11" id="KW-0245">EGF-like domain</keyword>
<dbReference type="GO" id="GO:0016020">
    <property type="term" value="C:membrane"/>
    <property type="evidence" value="ECO:0007669"/>
    <property type="project" value="UniProtKB-SubCell"/>
</dbReference>
<reference evidence="17 18" key="1">
    <citation type="submission" date="2024-04" db="EMBL/GenBank/DDBJ databases">
        <authorList>
            <consortium name="Genoscope - CEA"/>
            <person name="William W."/>
        </authorList>
    </citation>
    <scope>NUCLEOTIDE SEQUENCE [LARGE SCALE GENOMIC DNA]</scope>
</reference>
<dbReference type="InterPro" id="IPR000859">
    <property type="entry name" value="CUB_dom"/>
</dbReference>
<dbReference type="FunFam" id="2.10.25.10:FF:000038">
    <property type="entry name" value="Fibrillin 2"/>
    <property type="match status" value="2"/>
</dbReference>
<dbReference type="SMART" id="SM00181">
    <property type="entry name" value="EGF"/>
    <property type="match status" value="37"/>
</dbReference>
<evidence type="ECO:0000256" key="12">
    <source>
        <dbReference type="SAM" id="SignalP"/>
    </source>
</evidence>
<dbReference type="InterPro" id="IPR052235">
    <property type="entry name" value="Nephronectin_domain"/>
</dbReference>
<dbReference type="InterPro" id="IPR009030">
    <property type="entry name" value="Growth_fac_rcpt_cys_sf"/>
</dbReference>
<organism evidence="17 18">
    <name type="scientific">Lymnaea stagnalis</name>
    <name type="common">Great pond snail</name>
    <name type="synonym">Helix stagnalis</name>
    <dbReference type="NCBI Taxonomy" id="6523"/>
    <lineage>
        <taxon>Eukaryota</taxon>
        <taxon>Metazoa</taxon>
        <taxon>Spiralia</taxon>
        <taxon>Lophotrochozoa</taxon>
        <taxon>Mollusca</taxon>
        <taxon>Gastropoda</taxon>
        <taxon>Heterobranchia</taxon>
        <taxon>Euthyneura</taxon>
        <taxon>Panpulmonata</taxon>
        <taxon>Hygrophila</taxon>
        <taxon>Lymnaeoidea</taxon>
        <taxon>Lymnaeidae</taxon>
        <taxon>Lymnaea</taxon>
    </lineage>
</organism>
<keyword evidence="4" id="KW-0272">Extracellular matrix</keyword>
<dbReference type="PROSITE" id="PS01180">
    <property type="entry name" value="CUB"/>
    <property type="match status" value="4"/>
</dbReference>
<evidence type="ECO:0000256" key="11">
    <source>
        <dbReference type="PROSITE-ProRule" id="PRU00076"/>
    </source>
</evidence>
<proteinExistence type="inferred from homology"/>
<dbReference type="InterPro" id="IPR049883">
    <property type="entry name" value="NOTCH1_EGF-like"/>
</dbReference>
<accession>A0AAV2HMR7</accession>
<evidence type="ECO:0000256" key="9">
    <source>
        <dbReference type="ARBA" id="ARBA00023157"/>
    </source>
</evidence>
<feature type="domain" description="EGF-like" evidence="14">
    <location>
        <begin position="2067"/>
        <end position="2103"/>
    </location>
</feature>
<dbReference type="PROSITE" id="PS01187">
    <property type="entry name" value="EGF_CA"/>
    <property type="match status" value="11"/>
</dbReference>
<feature type="domain" description="EGF-like" evidence="14">
    <location>
        <begin position="2781"/>
        <end position="2821"/>
    </location>
</feature>
<feature type="domain" description="EGF-like" evidence="14">
    <location>
        <begin position="2913"/>
        <end position="2953"/>
    </location>
</feature>
<dbReference type="Proteomes" id="UP001497497">
    <property type="component" value="Unassembled WGS sequence"/>
</dbReference>
<keyword evidence="10" id="KW-0325">Glycoprotein</keyword>
<dbReference type="Gene3D" id="2.60.120.290">
    <property type="entry name" value="Spermadhesin, CUB domain"/>
    <property type="match status" value="4"/>
</dbReference>
<comment type="caution">
    <text evidence="17">The sequence shown here is derived from an EMBL/GenBank/DDBJ whole genome shotgun (WGS) entry which is preliminary data.</text>
</comment>
<dbReference type="SMART" id="SM00539">
    <property type="entry name" value="NIDO"/>
    <property type="match status" value="1"/>
</dbReference>
<feature type="domain" description="EGF-like" evidence="14">
    <location>
        <begin position="2445"/>
        <end position="2488"/>
    </location>
</feature>
<dbReference type="InterPro" id="IPR018097">
    <property type="entry name" value="EGF_Ca-bd_CS"/>
</dbReference>
<feature type="domain" description="EGF-like" evidence="14">
    <location>
        <begin position="2532"/>
        <end position="2570"/>
    </location>
</feature>
<gene>
    <name evidence="17" type="ORF">GSLYS_00008753001</name>
</gene>
<evidence type="ECO:0000256" key="4">
    <source>
        <dbReference type="ARBA" id="ARBA00022530"/>
    </source>
</evidence>
<keyword evidence="9 11" id="KW-1015">Disulfide bond</keyword>
<evidence type="ECO:0000259" key="13">
    <source>
        <dbReference type="PROSITE" id="PS01180"/>
    </source>
</evidence>
<evidence type="ECO:0000256" key="8">
    <source>
        <dbReference type="ARBA" id="ARBA00023136"/>
    </source>
</evidence>
<dbReference type="FunFam" id="2.10.25.10:FF:000240">
    <property type="entry name" value="Vitamin K-dependent protein S"/>
    <property type="match status" value="1"/>
</dbReference>
<dbReference type="InterPro" id="IPR001881">
    <property type="entry name" value="EGF-like_Ca-bd_dom"/>
</dbReference>
<feature type="disulfide bond" evidence="11">
    <location>
        <begin position="2879"/>
        <end position="2896"/>
    </location>
</feature>
<dbReference type="SMART" id="SM00042">
    <property type="entry name" value="CUB"/>
    <property type="match status" value="4"/>
</dbReference>
<dbReference type="PROSITE" id="PS50026">
    <property type="entry name" value="EGF_3"/>
    <property type="match status" value="10"/>
</dbReference>
<dbReference type="PRINTS" id="PR00011">
    <property type="entry name" value="EGFLAMININ"/>
</dbReference>
<feature type="domain" description="EGF-like" evidence="14">
    <location>
        <begin position="1100"/>
        <end position="1143"/>
    </location>
</feature>
<evidence type="ECO:0000313" key="18">
    <source>
        <dbReference type="Proteomes" id="UP001497497"/>
    </source>
</evidence>
<dbReference type="FunFam" id="2.60.120.290:FF:000005">
    <property type="entry name" value="Procollagen C-endopeptidase enhancer 1"/>
    <property type="match status" value="2"/>
</dbReference>
<dbReference type="PANTHER" id="PTHR24050">
    <property type="entry name" value="PA14 DOMAIN-CONTAINING PROTEIN"/>
    <property type="match status" value="1"/>
</dbReference>
<evidence type="ECO:0000256" key="3">
    <source>
        <dbReference type="ARBA" id="ARBA00006127"/>
    </source>
</evidence>
<dbReference type="SUPFAM" id="SSF57196">
    <property type="entry name" value="EGF/Laminin"/>
    <property type="match status" value="2"/>
</dbReference>
<dbReference type="PANTHER" id="PTHR24050:SF28">
    <property type="entry name" value="UROMODULIN-LIKE"/>
    <property type="match status" value="1"/>
</dbReference>
<evidence type="ECO:0000259" key="14">
    <source>
        <dbReference type="PROSITE" id="PS50026"/>
    </source>
</evidence>
<feature type="signal peptide" evidence="12">
    <location>
        <begin position="1"/>
        <end position="23"/>
    </location>
</feature>
<evidence type="ECO:0000256" key="5">
    <source>
        <dbReference type="ARBA" id="ARBA00022536"/>
    </source>
</evidence>
<keyword evidence="18" id="KW-1185">Reference proteome</keyword>
<dbReference type="Pfam" id="PF07645">
    <property type="entry name" value="EGF_CA"/>
    <property type="match status" value="17"/>
</dbReference>
<comment type="caution">
    <text evidence="11">Lacks conserved residue(s) required for the propagation of feature annotation.</text>
</comment>
<dbReference type="InterPro" id="IPR003886">
    <property type="entry name" value="NIDO_dom"/>
</dbReference>
<feature type="domain" description="EGF-like" evidence="14">
    <location>
        <begin position="2865"/>
        <end position="2907"/>
    </location>
</feature>
<feature type="domain" description="CUB" evidence="13">
    <location>
        <begin position="700"/>
        <end position="810"/>
    </location>
</feature>
<name>A0AAV2HMR7_LYMST</name>
<evidence type="ECO:0000313" key="17">
    <source>
        <dbReference type="EMBL" id="CAL1534793.1"/>
    </source>
</evidence>
<dbReference type="PROSITE" id="PS00022">
    <property type="entry name" value="EGF_1"/>
    <property type="match status" value="1"/>
</dbReference>
<dbReference type="CDD" id="cd00041">
    <property type="entry name" value="CUB"/>
    <property type="match status" value="4"/>
</dbReference>
<keyword evidence="7" id="KW-0677">Repeat</keyword>
<dbReference type="Pfam" id="PF12662">
    <property type="entry name" value="cEGF"/>
    <property type="match status" value="1"/>
</dbReference>
<evidence type="ECO:0000256" key="10">
    <source>
        <dbReference type="ARBA" id="ARBA00023180"/>
    </source>
</evidence>
<dbReference type="PROSITE" id="PS00010">
    <property type="entry name" value="ASX_HYDROXYL"/>
    <property type="match status" value="15"/>
</dbReference>
<feature type="domain" description="CUB" evidence="13">
    <location>
        <begin position="945"/>
        <end position="1054"/>
    </location>
</feature>
<dbReference type="PROSITE" id="PS51233">
    <property type="entry name" value="VWFD"/>
    <property type="match status" value="1"/>
</dbReference>
<dbReference type="PROSITE" id="PS01186">
    <property type="entry name" value="EGF_2"/>
    <property type="match status" value="8"/>
</dbReference>
<dbReference type="GO" id="GO:0007160">
    <property type="term" value="P:cell-matrix adhesion"/>
    <property type="evidence" value="ECO:0007669"/>
    <property type="project" value="InterPro"/>
</dbReference>
<dbReference type="SMART" id="SM00216">
    <property type="entry name" value="VWD"/>
    <property type="match status" value="1"/>
</dbReference>
<evidence type="ECO:0000256" key="7">
    <source>
        <dbReference type="ARBA" id="ARBA00022737"/>
    </source>
</evidence>
<keyword evidence="6 12" id="KW-0732">Signal</keyword>
<dbReference type="InterPro" id="IPR000742">
    <property type="entry name" value="EGF"/>
</dbReference>
<dbReference type="GO" id="GO:0005509">
    <property type="term" value="F:calcium ion binding"/>
    <property type="evidence" value="ECO:0007669"/>
    <property type="project" value="InterPro"/>
</dbReference>
<dbReference type="FunFam" id="2.10.25.10:FF:000005">
    <property type="entry name" value="Fibrillin 2"/>
    <property type="match status" value="2"/>
</dbReference>
<comment type="subcellular location">
    <subcellularLocation>
        <location evidence="1">Membrane</location>
    </subcellularLocation>
    <subcellularLocation>
        <location evidence="2">Secreted</location>
        <location evidence="2">Extracellular space</location>
        <location evidence="2">Extracellular matrix</location>
    </subcellularLocation>
</comment>
<feature type="domain" description="VWFD" evidence="16">
    <location>
        <begin position="1607"/>
        <end position="1809"/>
    </location>
</feature>
<dbReference type="CDD" id="cd00054">
    <property type="entry name" value="EGF_CA"/>
    <property type="match status" value="9"/>
</dbReference>
<dbReference type="SUPFAM" id="SSF57184">
    <property type="entry name" value="Growth factor receptor domain"/>
    <property type="match status" value="7"/>
</dbReference>
<feature type="domain" description="CUB" evidence="13">
    <location>
        <begin position="360"/>
        <end position="476"/>
    </location>
</feature>
<keyword evidence="4" id="KW-0964">Secreted</keyword>
<dbReference type="EMBL" id="CAXITT010000182">
    <property type="protein sequence ID" value="CAL1534793.1"/>
    <property type="molecule type" value="Genomic_DNA"/>
</dbReference>
<dbReference type="SMART" id="SM00179">
    <property type="entry name" value="EGF_CA"/>
    <property type="match status" value="21"/>
</dbReference>
<dbReference type="Gene3D" id="2.170.300.10">
    <property type="entry name" value="Tie2 ligand-binding domain superfamily"/>
    <property type="match status" value="1"/>
</dbReference>
<feature type="domain" description="NIDO" evidence="15">
    <location>
        <begin position="1271"/>
        <end position="1439"/>
    </location>
</feature>
<feature type="domain" description="EGF-like" evidence="14">
    <location>
        <begin position="2109"/>
        <end position="2149"/>
    </location>
</feature>
<feature type="domain" description="CUB" evidence="13">
    <location>
        <begin position="29"/>
        <end position="142"/>
    </location>
</feature>
<dbReference type="Pfam" id="PF00431">
    <property type="entry name" value="CUB"/>
    <property type="match status" value="4"/>
</dbReference>
<dbReference type="Gene3D" id="2.10.25.10">
    <property type="entry name" value="Laminin"/>
    <property type="match status" value="19"/>
</dbReference>
<keyword evidence="8" id="KW-0472">Membrane</keyword>
<evidence type="ECO:0000256" key="2">
    <source>
        <dbReference type="ARBA" id="ARBA00004498"/>
    </source>
</evidence>
<evidence type="ECO:0000259" key="15">
    <source>
        <dbReference type="PROSITE" id="PS51220"/>
    </source>
</evidence>
<feature type="domain" description="EGF-like" evidence="14">
    <location>
        <begin position="2277"/>
        <end position="2316"/>
    </location>
</feature>
<dbReference type="Pfam" id="PF06119">
    <property type="entry name" value="NIDO"/>
    <property type="match status" value="1"/>
</dbReference>
<dbReference type="PROSITE" id="PS51220">
    <property type="entry name" value="NIDO"/>
    <property type="match status" value="1"/>
</dbReference>
<dbReference type="InterPro" id="IPR026823">
    <property type="entry name" value="cEGF"/>
</dbReference>
<evidence type="ECO:0000259" key="16">
    <source>
        <dbReference type="PROSITE" id="PS51233"/>
    </source>
</evidence>
<protein>
    <submittedName>
        <fullName evidence="17">Uncharacterized protein</fullName>
    </submittedName>
</protein>
<dbReference type="InterPro" id="IPR000152">
    <property type="entry name" value="EGF-type_Asp/Asn_hydroxyl_site"/>
</dbReference>
<sequence length="3100" mass="342759">MSCHYLVLVGVIWLLKGVEYGTGQATEGCGRKLSSQAGTIVSPNYPDNYPDPMTCTWTITVAENQIITLKFHNFDVDDTDTVTFYDGDNSNTPVINGQQTGYWPDSKLYEFRVRTSGHSLHIVFNARGPPSGPGFTLSYWAHECPPLTHGVDYCDQNCTCDKERASYCNPNTAACVCKSGWRGAYCHDDVNECDNSYICSNPQTHCVNTPGSFSCVCKAGLRLDSNGQCVSSCTTQPSKCSHLCGVVSTNPYTEQCSCPNGKQLNSTDNHSCDDCKDWHYGEDCKHLSSCNRENTRYLNVTNGLCSCYLNWTSTDCNEDFNECTITTACNSTYQDCFNTGGSYECRRRPEVVNTTMCNECINTLTNRTGIISFDYYSTNCFNNNYNKIKQCSWVIEVQSNHVIDLRFTNFQLSSSSGYVRIYDGRNETAPLLGHFDGYNYSNSRLPSNYIRSSGHQMYLVRIDDFSGTFVATYISHECKAFSHDTNCSTPCNCSKNYTDYCDSITGQCMCKHQWTSPDCTVDINECLLDPLKCPNYSDCNNHKPGYECVCKEGLEKDHQGQCTLDSSSSSSECISRNCSHKCVHLHGSNEDRCYCPIGMVLHGDTCINCSNWTFGPECLRKCSCVENKTASCNPVTGQCVCLPGWTHDDCSQDIDECHLPIYSCPSYSSCINTPGDYDCICDGNMGVENVDHRTCKKRDCNQTLTSYTGMITSPNYPSSYYNLADCTWLITVNGDNIIAVRFEDYQLESGLDYVNFYNGNTTQTYPITSVTGSYTSSRRSIRSTGNKMFIKFITDFSQQLRGFTAIYISYRASGTSPACVLENCTEVCDHFNETGDHCYCPFGADLNGNQCQKCSNGTLVSDCPLDCPCVKNQTELSNPVTGQCLCLPGWASEDCSQDIDECYFELDSCPTYSSCSNLPGGYDCICDRNMGVENVDHRTCKERECNQVLTNLTGTFTTPNYPNSYYNRAKCTWLISGTEGDIITVRLEDFSFQNGPDYVIFYNGNSTNANIISRFSGYVVTPRLVRSSGDKMFITFISDSSSTTRGFRASYNSHPCRNFTFGENCTEYCHCNREHTQFCHNIKGECLCKTGWKGNTCSDDVDECQGTNIKLCPPNSDCHNTPGSYECRCHRGFLKHIVTQECDAYDGCYDKKCSHACDNVNDVEQCTCPDGFVLDVSGLVCVVPYYPYGQESNDNILSSEKYGQKLNQGTILVSTSIYLTNGAPFGKSEKLINVVFVMSNGLIALGEESKEISGSPNLPYASSKEKKIVAPFWADIDPNSGHVNYHLYEKCGQSLFDGMNDDENSPSKAEVMTRASQDVIKYYNLPGFEVDSALVVTWVGVQHFSQNLESNTFQAVFISGWKKDFQKGREILSEDETSYVIFLYQQGQMNWTYVAGRLINIGFTGNIMPDTDSAFVSTLDKVKGNTGYNGVFTYQTGRSNSSLQKCHRYTCNNVPLLSDLVYENEKRALYKCPCTIERLGHQWQLFETRGTNQDIKCYAISNIAKNRFLPGNTRNKLCCYKTGKPQNPNDWRDVEQTRRAASYVPASPESGHVLIYEPWQGYYYNVGATQENIEAHTTCCAKSTKELCDRFYKIFPDMGCTDFVVFVTASALGDPHITTLDGVTYTMNGWGEYILMDIKSKNFTLQARTSRVETSKGTTTNATVFTSFAAKETGYAHFQVDLGINNKTMVIYANGVDLTNNFYKDPENAPLLEEIVVTREDTANKTFVTASFPCGVSIKVSVGVKSLDIELQIDRSLENKTLGLLGNFNRNKSDEFTLPNGVVLPSNMSEREIFYSFAKEWEVTAQNTVFVYGKRENSSTYQHSDFVPMFGDEASPETVAMAEAICGGNNTACVIDFMITNNAEFAMSTKESSLKFESLITHLDNSPPELSLKNESLNSFGHWVVSHGKSATLEVVTQDNDGDEVFIETVETPAEFIVSENNIIYSADVSRPTKLGVRAKDSKGAYSPIVYVTIAVCTGCNEHGVCTNNTRNTGSSDGYFQIFKCNCFPAYTGADCESELDACASKPCSVGQECTDLTAAEQGNNITGYLCGSCPSGYTNLNGKCVDVDECSNNNISCHHNCINTEGSFTCSCRNGYRLDTSDKKTCKDVNECEEQTSQCQHRCINTEGSYNCSCIEGYDMKPDGYSCELSITGFQRCTQCQHTCVFNKINNTATCECNNGFLLDPKNKAECIDIDECQNENMPCSQVCINTDGNFYCNCYHGYQLQSDAVSCRACEVPFYGENCNKTCDCNGRGSCNTVKGCVCNDNWKGVNCHVDVDECDIIGSCPEGQFCENTNGSFTCSCPNGYFMDGTVCKDINECSSLQTNLTCNLRREICVNTKGSYRCECKHGYARGDNSVCQDIDECNLGGDRCQYLCHNVEGSYNCECEAGYVLAEDRHSCINVQDLCKAAKLNCTHGCSLDDMGKLYCICPRGYILIGSESCEDINECNKPENNSCSHKDGCINTHGGYTCSCPPGAKLDNDGRNCLDCTGDTWGIECGHDCVCGIGAEECNPKIGCICNTGYTGEHCNIDINECTTGNLSCKAKEVCVNIPGSATCQCLSGFQKDLNGSCVDINECSGKNNCTQLCTNTEGSYSCSCYDGYTYNLTRNECLDMDECTLGKNQCDEICTNTEGSYRCSCPLGLYLQRDGVSCGANIPCINPTFCGEICANINGTDTCFCGKGKILAMDNVTCSDVDLCEQSSCTEGCVETKGNTSYECLCNAGKYLASDGITCTECIDGKYGFNCSSNCSCDMSHTETCDKLLGTCKCNNNWRGVNCVDDVDECATNSRTCQEHSHCVNTNGSSFCACNDGYLDRNQVCIECDDNYYGPACLSRCSCGEHFNCNKTNGACYCKPVWSGDNCDIDIDECNESLHVIHNCSSTLHEVCSNTEGGYQCNCDVGYTKSCDSCRCEDIDECTAEQFVCKNNSHCVNTKGSYVCKCDIGYLDEKNQCKTPPLIHAFPSTITLNYNASGVNLTNETFIISVQTMLTDVVRDMNPLILSVKIIRLSQGSLIVESSFTMATNSSTDKSSELSLANTLVEMMQREINITIDNQVVRLMSLKVSETEILMNDKPCDIRIKISPCSNSEICEENGKVTVCK</sequence>
<feature type="domain" description="EGF-like" evidence="14">
    <location>
        <begin position="189"/>
        <end position="230"/>
    </location>
</feature>
<dbReference type="SUPFAM" id="SSF49854">
    <property type="entry name" value="Spermadhesin, CUB domain"/>
    <property type="match status" value="4"/>
</dbReference>
<feature type="chain" id="PRO_5043718697" evidence="12">
    <location>
        <begin position="24"/>
        <end position="3100"/>
    </location>
</feature>
<evidence type="ECO:0000256" key="1">
    <source>
        <dbReference type="ARBA" id="ARBA00004370"/>
    </source>
</evidence>
<evidence type="ECO:0000256" key="6">
    <source>
        <dbReference type="ARBA" id="ARBA00022729"/>
    </source>
</evidence>
<dbReference type="InterPro" id="IPR035914">
    <property type="entry name" value="Sperma_CUB_dom_sf"/>
</dbReference>